<feature type="compositionally biased region" description="Polar residues" evidence="1">
    <location>
        <begin position="276"/>
        <end position="304"/>
    </location>
</feature>
<feature type="compositionally biased region" description="Polar residues" evidence="1">
    <location>
        <begin position="383"/>
        <end position="392"/>
    </location>
</feature>
<feature type="region of interest" description="Disordered" evidence="1">
    <location>
        <begin position="213"/>
        <end position="338"/>
    </location>
</feature>
<proteinExistence type="predicted"/>
<feature type="region of interest" description="Disordered" evidence="1">
    <location>
        <begin position="171"/>
        <end position="194"/>
    </location>
</feature>
<organism evidence="2 3">
    <name type="scientific">Geotrichum candidum</name>
    <name type="common">Oospora lactis</name>
    <name type="synonym">Dipodascus geotrichum</name>
    <dbReference type="NCBI Taxonomy" id="1173061"/>
    <lineage>
        <taxon>Eukaryota</taxon>
        <taxon>Fungi</taxon>
        <taxon>Dikarya</taxon>
        <taxon>Ascomycota</taxon>
        <taxon>Saccharomycotina</taxon>
        <taxon>Dipodascomycetes</taxon>
        <taxon>Dipodascales</taxon>
        <taxon>Dipodascaceae</taxon>
        <taxon>Geotrichum</taxon>
    </lineage>
</organism>
<feature type="region of interest" description="Disordered" evidence="1">
    <location>
        <begin position="52"/>
        <end position="116"/>
    </location>
</feature>
<evidence type="ECO:0000313" key="2">
    <source>
        <dbReference type="EMBL" id="CDO54946.1"/>
    </source>
</evidence>
<sequence length="611" mass="67811">MNHPRVTINTEDSVQYTSLMSQSCPVSITNLAPFQQKSTSNHELVGMQCPRLSSMTSTNKHARSLTPSPGRRRDSDITPQKIVFKNSFAPASTTNQPGSRTLSTQAPSGHIERQTSFVSTEPLQQPLTENQPLATQYQQDIEFYIPRYSQSRLKVLHKKSISILTFNDCEHQTPPLNIKKPGSQELDPQSPTQINHYTTVCHSSLSRATHYEQKQNGNIGRRHPSGPSLAPMEAIPQGHQPFQNGRRNSSNVSRNNSLERQASKASLSRSKSLGSNMMSKMLQSPVSLSPGPTSPKSYTSQGQLTGKRPTHTRHLSIESQQSVQLRRNSSFTIRSDQHSNASGSFYVQEMRRRKAATWCDIPASVWDIPIGIADEYSTNCSSLKNENNSEASNKGKVSRRRSLISRSSSFSHIRRKSLLLSKSPVEEVQKRAVDIRHSHLRPRLLSTEIKDELFDDVPRQKPIRKMSDTGISGFELDDLQRSRFLSYKDKETGLNMFSNAKEVGHLDCSNVPTNRRSFSSSSISSSASSKFSSYTSSPTSSPGSSTSSTPSTLDKMYFIDGNYRNHLGPPSPSSKTLSQISLGTLDEELVSQKIKLFIANPDIPVVEPASG</sequence>
<accession>A0A0J9XDK2</accession>
<evidence type="ECO:0000313" key="3">
    <source>
        <dbReference type="Proteomes" id="UP000242525"/>
    </source>
</evidence>
<dbReference type="EMBL" id="CCBN010000009">
    <property type="protein sequence ID" value="CDO54946.1"/>
    <property type="molecule type" value="Genomic_DNA"/>
</dbReference>
<dbReference type="Proteomes" id="UP000242525">
    <property type="component" value="Unassembled WGS sequence"/>
</dbReference>
<feature type="region of interest" description="Disordered" evidence="1">
    <location>
        <begin position="517"/>
        <end position="551"/>
    </location>
</feature>
<name>A0A0J9XDK2_GEOCN</name>
<gene>
    <name evidence="2" type="ORF">BN980_GECA09s01638g</name>
</gene>
<feature type="compositionally biased region" description="Polar residues" evidence="1">
    <location>
        <begin position="317"/>
        <end position="338"/>
    </location>
</feature>
<feature type="compositionally biased region" description="Low complexity" evidence="1">
    <location>
        <begin position="263"/>
        <end position="275"/>
    </location>
</feature>
<dbReference type="OrthoDB" id="4092749at2759"/>
<reference evidence="2" key="1">
    <citation type="submission" date="2014-03" db="EMBL/GenBank/DDBJ databases">
        <authorList>
            <person name="Casaregola S."/>
        </authorList>
    </citation>
    <scope>NUCLEOTIDE SEQUENCE [LARGE SCALE GENOMIC DNA]</scope>
    <source>
        <strain evidence="2">CLIB 918</strain>
    </source>
</reference>
<dbReference type="AlphaFoldDB" id="A0A0J9XDK2"/>
<comment type="caution">
    <text evidence="2">The sequence shown here is derived from an EMBL/GenBank/DDBJ whole genome shotgun (WGS) entry which is preliminary data.</text>
</comment>
<feature type="compositionally biased region" description="Low complexity" evidence="1">
    <location>
        <begin position="246"/>
        <end position="256"/>
    </location>
</feature>
<feature type="compositionally biased region" description="Polar residues" evidence="1">
    <location>
        <begin position="89"/>
        <end position="107"/>
    </location>
</feature>
<protein>
    <submittedName>
        <fullName evidence="2">Uncharacterized protein</fullName>
    </submittedName>
</protein>
<keyword evidence="3" id="KW-1185">Reference proteome</keyword>
<feature type="region of interest" description="Disordered" evidence="1">
    <location>
        <begin position="383"/>
        <end position="403"/>
    </location>
</feature>
<evidence type="ECO:0000256" key="1">
    <source>
        <dbReference type="SAM" id="MobiDB-lite"/>
    </source>
</evidence>
<dbReference type="PROSITE" id="PS51257">
    <property type="entry name" value="PROKAR_LIPOPROTEIN"/>
    <property type="match status" value="1"/>
</dbReference>